<keyword evidence="10" id="KW-1185">Reference proteome</keyword>
<dbReference type="InterPro" id="IPR013033">
    <property type="entry name" value="MinC"/>
</dbReference>
<dbReference type="InterPro" id="IPR036145">
    <property type="entry name" value="MinC_C_sf"/>
</dbReference>
<dbReference type="Pfam" id="PF03775">
    <property type="entry name" value="MinC_C"/>
    <property type="match status" value="1"/>
</dbReference>
<dbReference type="HAMAP" id="MF_00267">
    <property type="entry name" value="MinC"/>
    <property type="match status" value="1"/>
</dbReference>
<dbReference type="GO" id="GO:0000902">
    <property type="term" value="P:cell morphogenesis"/>
    <property type="evidence" value="ECO:0007669"/>
    <property type="project" value="InterPro"/>
</dbReference>
<reference evidence="9 10" key="1">
    <citation type="journal article" date="2015" name="Genome Announc.">
        <title>Expanding the biotechnology potential of lactobacilli through comparative genomics of 213 strains and associated genera.</title>
        <authorList>
            <person name="Sun Z."/>
            <person name="Harris H.M."/>
            <person name="McCann A."/>
            <person name="Guo C."/>
            <person name="Argimon S."/>
            <person name="Zhang W."/>
            <person name="Yang X."/>
            <person name="Jeffery I.B."/>
            <person name="Cooney J.C."/>
            <person name="Kagawa T.F."/>
            <person name="Liu W."/>
            <person name="Song Y."/>
            <person name="Salvetti E."/>
            <person name="Wrobel A."/>
            <person name="Rasinkangas P."/>
            <person name="Parkhill J."/>
            <person name="Rea M.C."/>
            <person name="O'Sullivan O."/>
            <person name="Ritari J."/>
            <person name="Douillard F.P."/>
            <person name="Paul Ross R."/>
            <person name="Yang R."/>
            <person name="Briner A.E."/>
            <person name="Felis G.E."/>
            <person name="de Vos W.M."/>
            <person name="Barrangou R."/>
            <person name="Klaenhammer T.R."/>
            <person name="Caufield P.W."/>
            <person name="Cui Y."/>
            <person name="Zhang H."/>
            <person name="O'Toole P.W."/>
        </authorList>
    </citation>
    <scope>NUCLEOTIDE SEQUENCE [LARGE SCALE GENOMIC DNA]</scope>
    <source>
        <strain evidence="9 10">DSM 14857</strain>
    </source>
</reference>
<evidence type="ECO:0000259" key="7">
    <source>
        <dbReference type="Pfam" id="PF03775"/>
    </source>
</evidence>
<dbReference type="GO" id="GO:0000917">
    <property type="term" value="P:division septum assembly"/>
    <property type="evidence" value="ECO:0007669"/>
    <property type="project" value="UniProtKB-KW"/>
</dbReference>
<evidence type="ECO:0000256" key="5">
    <source>
        <dbReference type="ARBA" id="ARBA00046874"/>
    </source>
</evidence>
<dbReference type="PANTHER" id="PTHR34108:SF1">
    <property type="entry name" value="SEPTUM SITE-DETERMINING PROTEIN MINC"/>
    <property type="match status" value="1"/>
</dbReference>
<feature type="domain" description="Septum formation inhibitor MinC C-terminal" evidence="7">
    <location>
        <begin position="105"/>
        <end position="194"/>
    </location>
</feature>
<name>A0A0R1SNR0_9LACO</name>
<evidence type="ECO:0000256" key="4">
    <source>
        <dbReference type="ARBA" id="ARBA00023306"/>
    </source>
</evidence>
<dbReference type="SUPFAM" id="SSF63848">
    <property type="entry name" value="Cell-division inhibitor MinC, C-terminal domain"/>
    <property type="match status" value="1"/>
</dbReference>
<gene>
    <name evidence="6" type="primary">minC</name>
    <name evidence="9" type="ORF">FC27_GL001465</name>
</gene>
<sequence length="220" mass="24472">MSDVTLKGSKDGFSVIINDDCNFEDAMSQLKNLIVEQTIGTSEDDKVQFNVKTGNRLFNDEQVDRVKKIFAKYPQIQLNEISSNVMLKSESEKLVAETKVSVETGIVRSGQKREYQGDLIFLGTLHEGAQISTNGSIYVVGQVNGIVQAGFPDNTNAAIIGNLNGAAQYRIADVVEIVTDDNEKKFTNYKFAHIDDLHTISVEDLSNFKEVNNESRKRTE</sequence>
<evidence type="ECO:0000313" key="10">
    <source>
        <dbReference type="Proteomes" id="UP000051647"/>
    </source>
</evidence>
<evidence type="ECO:0000256" key="2">
    <source>
        <dbReference type="ARBA" id="ARBA00022618"/>
    </source>
</evidence>
<dbReference type="Gene3D" id="2.160.20.70">
    <property type="match status" value="1"/>
</dbReference>
<evidence type="ECO:0000256" key="6">
    <source>
        <dbReference type="HAMAP-Rule" id="MF_00267"/>
    </source>
</evidence>
<dbReference type="OrthoDB" id="9790810at2"/>
<dbReference type="InterPro" id="IPR055219">
    <property type="entry name" value="MinC_N_1"/>
</dbReference>
<keyword evidence="3 6" id="KW-0717">Septation</keyword>
<evidence type="ECO:0000256" key="1">
    <source>
        <dbReference type="ARBA" id="ARBA00006291"/>
    </source>
</evidence>
<dbReference type="eggNOG" id="COG0850">
    <property type="taxonomic scope" value="Bacteria"/>
</dbReference>
<dbReference type="RefSeq" id="WP_010623878.1">
    <property type="nucleotide sequence ID" value="NZ_AZFA01000003.1"/>
</dbReference>
<accession>A0A0R1SNR0</accession>
<dbReference type="Gene3D" id="3.30.160.540">
    <property type="match status" value="1"/>
</dbReference>
<dbReference type="PANTHER" id="PTHR34108">
    <property type="entry name" value="SEPTUM SITE-DETERMINING PROTEIN MINC"/>
    <property type="match status" value="1"/>
</dbReference>
<evidence type="ECO:0000259" key="8">
    <source>
        <dbReference type="Pfam" id="PF22642"/>
    </source>
</evidence>
<comment type="caution">
    <text evidence="9">The sequence shown here is derived from an EMBL/GenBank/DDBJ whole genome shotgun (WGS) entry which is preliminary data.</text>
</comment>
<evidence type="ECO:0000313" key="9">
    <source>
        <dbReference type="EMBL" id="KRL67925.1"/>
    </source>
</evidence>
<feature type="domain" description="Septum site-determining protein MinC N-terminal" evidence="8">
    <location>
        <begin position="4"/>
        <end position="81"/>
    </location>
</feature>
<evidence type="ECO:0000256" key="3">
    <source>
        <dbReference type="ARBA" id="ARBA00023210"/>
    </source>
</evidence>
<dbReference type="EMBL" id="AZFA01000003">
    <property type="protein sequence ID" value="KRL67925.1"/>
    <property type="molecule type" value="Genomic_DNA"/>
</dbReference>
<dbReference type="InterPro" id="IPR016098">
    <property type="entry name" value="CAP/MinC_C"/>
</dbReference>
<dbReference type="InterPro" id="IPR005526">
    <property type="entry name" value="Septum_form_inhib_MinC_C"/>
</dbReference>
<comment type="similarity">
    <text evidence="1 6">Belongs to the MinC family.</text>
</comment>
<comment type="subunit">
    <text evidence="5 6">Interacts with MinD and FtsZ.</text>
</comment>
<dbReference type="GO" id="GO:1901891">
    <property type="term" value="P:regulation of cell septum assembly"/>
    <property type="evidence" value="ECO:0007669"/>
    <property type="project" value="InterPro"/>
</dbReference>
<keyword evidence="4 6" id="KW-0131">Cell cycle</keyword>
<dbReference type="AlphaFoldDB" id="A0A0R1SNR0"/>
<dbReference type="Pfam" id="PF22642">
    <property type="entry name" value="MinC_N_1"/>
    <property type="match status" value="1"/>
</dbReference>
<organism evidence="9 10">
    <name type="scientific">Companilactobacillus versmoldensis DSM 14857 = KCTC 3814</name>
    <dbReference type="NCBI Taxonomy" id="1423815"/>
    <lineage>
        <taxon>Bacteria</taxon>
        <taxon>Bacillati</taxon>
        <taxon>Bacillota</taxon>
        <taxon>Bacilli</taxon>
        <taxon>Lactobacillales</taxon>
        <taxon>Lactobacillaceae</taxon>
        <taxon>Companilactobacillus</taxon>
    </lineage>
</organism>
<dbReference type="STRING" id="1423815.FC27_GL001465"/>
<comment type="function">
    <text evidence="6">Cell division inhibitor that blocks the formation of polar Z ring septums. Rapidly oscillates between the poles of the cell to destabilize FtsZ filaments that have formed before they mature into polar Z rings. Prevents FtsZ polymerization.</text>
</comment>
<proteinExistence type="inferred from homology"/>
<dbReference type="Proteomes" id="UP000051647">
    <property type="component" value="Unassembled WGS sequence"/>
</dbReference>
<keyword evidence="2 6" id="KW-0132">Cell division</keyword>
<dbReference type="PATRIC" id="fig|1423815.3.peg.1501"/>
<protein>
    <recommendedName>
        <fullName evidence="6">Probable septum site-determining protein MinC</fullName>
    </recommendedName>
</protein>